<geneLocation type="plasmid" evidence="1 2">
    <name>pVP-16-VB00198-1</name>
</geneLocation>
<dbReference type="EMBL" id="CP097357">
    <property type="protein sequence ID" value="UYV29624.1"/>
    <property type="molecule type" value="Genomic_DNA"/>
</dbReference>
<protein>
    <submittedName>
        <fullName evidence="1">Uncharacterized protein</fullName>
    </submittedName>
</protein>
<sequence>MMTGSTVALIAKLQSNGWHHSIRNVNSTAYCVDSLSKDGVTIIDICTIKSRLVDGVEVSERFLSAYVTTFEHDFEIDTLKGLLLWLESKHFIESEQSLNESEQ</sequence>
<organism evidence="1 2">
    <name type="scientific">Vibrio parahaemolyticus</name>
    <dbReference type="NCBI Taxonomy" id="670"/>
    <lineage>
        <taxon>Bacteria</taxon>
        <taxon>Pseudomonadati</taxon>
        <taxon>Pseudomonadota</taxon>
        <taxon>Gammaproteobacteria</taxon>
        <taxon>Vibrionales</taxon>
        <taxon>Vibrionaceae</taxon>
        <taxon>Vibrio</taxon>
    </lineage>
</organism>
<evidence type="ECO:0000313" key="1">
    <source>
        <dbReference type="EMBL" id="UYV29624.1"/>
    </source>
</evidence>
<proteinExistence type="predicted"/>
<dbReference type="Proteomes" id="UP001163036">
    <property type="component" value="Plasmid pVP-16-VB00198-1"/>
</dbReference>
<evidence type="ECO:0000313" key="2">
    <source>
        <dbReference type="Proteomes" id="UP001163036"/>
    </source>
</evidence>
<keyword evidence="1" id="KW-0614">Plasmid</keyword>
<dbReference type="AlphaFoldDB" id="A0AA46UQ93"/>
<gene>
    <name evidence="1" type="ORF">M5598_26980</name>
</gene>
<name>A0AA46UQ93_VIBPH</name>
<accession>A0AA46UQ93</accession>
<reference evidence="1" key="1">
    <citation type="submission" date="2022-05" db="EMBL/GenBank/DDBJ databases">
        <title>Megaplasmid of Vibrio parahaemolyticus.</title>
        <authorList>
            <person name="Strauch E."/>
            <person name="Borowiak M."/>
        </authorList>
    </citation>
    <scope>NUCLEOTIDE SEQUENCE</scope>
    <source>
        <strain evidence="1">16-VB00198</strain>
        <plasmid evidence="1">pVP-16-VB00198-1</plasmid>
    </source>
</reference>
<dbReference type="RefSeq" id="WP_053313940.1">
    <property type="nucleotide sequence ID" value="NZ_CP062152.1"/>
</dbReference>